<proteinExistence type="predicted"/>
<gene>
    <name evidence="1" type="ORF">ACFQV2_08305</name>
</gene>
<keyword evidence="2" id="KW-1185">Reference proteome</keyword>
<evidence type="ECO:0000313" key="2">
    <source>
        <dbReference type="Proteomes" id="UP001596512"/>
    </source>
</evidence>
<name>A0ABW2TIQ1_9PSEU</name>
<evidence type="ECO:0000313" key="1">
    <source>
        <dbReference type="EMBL" id="MFC7613605.1"/>
    </source>
</evidence>
<organism evidence="1 2">
    <name type="scientific">Actinokineospora soli</name>
    <dbReference type="NCBI Taxonomy" id="1048753"/>
    <lineage>
        <taxon>Bacteria</taxon>
        <taxon>Bacillati</taxon>
        <taxon>Actinomycetota</taxon>
        <taxon>Actinomycetes</taxon>
        <taxon>Pseudonocardiales</taxon>
        <taxon>Pseudonocardiaceae</taxon>
        <taxon>Actinokineospora</taxon>
    </lineage>
</organism>
<comment type="caution">
    <text evidence="1">The sequence shown here is derived from an EMBL/GenBank/DDBJ whole genome shotgun (WGS) entry which is preliminary data.</text>
</comment>
<evidence type="ECO:0008006" key="3">
    <source>
        <dbReference type="Google" id="ProtNLM"/>
    </source>
</evidence>
<dbReference type="Proteomes" id="UP001596512">
    <property type="component" value="Unassembled WGS sequence"/>
</dbReference>
<dbReference type="EMBL" id="JBHTEY010000004">
    <property type="protein sequence ID" value="MFC7613605.1"/>
    <property type="molecule type" value="Genomic_DNA"/>
</dbReference>
<reference evidence="2" key="1">
    <citation type="journal article" date="2019" name="Int. J. Syst. Evol. Microbiol.">
        <title>The Global Catalogue of Microorganisms (GCM) 10K type strain sequencing project: providing services to taxonomists for standard genome sequencing and annotation.</title>
        <authorList>
            <consortium name="The Broad Institute Genomics Platform"/>
            <consortium name="The Broad Institute Genome Sequencing Center for Infectious Disease"/>
            <person name="Wu L."/>
            <person name="Ma J."/>
        </authorList>
    </citation>
    <scope>NUCLEOTIDE SEQUENCE [LARGE SCALE GENOMIC DNA]</scope>
    <source>
        <strain evidence="2">JCM 17695</strain>
    </source>
</reference>
<sequence length="105" mass="11408">MATWLTRHLGTHHRWRLVDDRNPRDVSRALRDVLAAVDDGHAVPVLVGAIVPRHYVLVVGHHDGSVLVFEPTAGRTVAVRDQAFLDGDLQAALGFGHVQAVVLPG</sequence>
<accession>A0ABW2TIQ1</accession>
<protein>
    <recommendedName>
        <fullName evidence="3">Peptidase C39 domain-containing protein</fullName>
    </recommendedName>
</protein>